<feature type="transmembrane region" description="Helical" evidence="7">
    <location>
        <begin position="110"/>
        <end position="130"/>
    </location>
</feature>
<reference evidence="10 12" key="2">
    <citation type="submission" date="2019-04" db="EMBL/GenBank/DDBJ databases">
        <title>Genomic characterization of Staphylococcus petrasii strains.</title>
        <authorList>
            <person name="Vrbovska V."/>
            <person name="Kovarovic V."/>
            <person name="Maslanova I."/>
            <person name="Indrakova A."/>
            <person name="Petras P."/>
            <person name="Sedo O."/>
            <person name="Svec P."/>
            <person name="Fisarova L."/>
            <person name="Sedlacek I."/>
            <person name="Doskar J."/>
            <person name="Pantucek R."/>
        </authorList>
    </citation>
    <scope>NUCLEOTIDE SEQUENCE [LARGE SCALE GENOMIC DNA]</scope>
    <source>
        <strain evidence="10 12">P5404</strain>
    </source>
</reference>
<feature type="transmembrane region" description="Helical" evidence="7">
    <location>
        <begin position="52"/>
        <end position="72"/>
    </location>
</feature>
<dbReference type="EMBL" id="SRLS01000002">
    <property type="protein sequence ID" value="TGE19011.1"/>
    <property type="molecule type" value="Genomic_DNA"/>
</dbReference>
<reference evidence="9 11" key="1">
    <citation type="submission" date="2018-06" db="EMBL/GenBank/DDBJ databases">
        <authorList>
            <consortium name="Pathogen Informatics"/>
            <person name="Doyle S."/>
        </authorList>
    </citation>
    <scope>NUCLEOTIDE SEQUENCE [LARGE SCALE GENOMIC DNA]</scope>
    <source>
        <strain evidence="9 11">NCTC13830</strain>
    </source>
</reference>
<keyword evidence="6 7" id="KW-0472">Membrane</keyword>
<evidence type="ECO:0000256" key="1">
    <source>
        <dbReference type="ARBA" id="ARBA00004651"/>
    </source>
</evidence>
<evidence type="ECO:0000313" key="12">
    <source>
        <dbReference type="Proteomes" id="UP000297598"/>
    </source>
</evidence>
<dbReference type="GO" id="GO:0005886">
    <property type="term" value="C:plasma membrane"/>
    <property type="evidence" value="ECO:0007669"/>
    <property type="project" value="UniProtKB-SubCell"/>
</dbReference>
<dbReference type="PANTHER" id="PTHR42718:SF24">
    <property type="entry name" value="MAJOR FACILITATOR SUPERFAMILY (MFS) PROFILE DOMAIN-CONTAINING PROTEIN"/>
    <property type="match status" value="1"/>
</dbReference>
<feature type="transmembrane region" description="Helical" evidence="7">
    <location>
        <begin position="137"/>
        <end position="161"/>
    </location>
</feature>
<name>A0A380FWQ5_9STAP</name>
<feature type="transmembrane region" description="Helical" evidence="7">
    <location>
        <begin position="167"/>
        <end position="191"/>
    </location>
</feature>
<dbReference type="GO" id="GO:0022857">
    <property type="term" value="F:transmembrane transporter activity"/>
    <property type="evidence" value="ECO:0007669"/>
    <property type="project" value="InterPro"/>
</dbReference>
<feature type="transmembrane region" description="Helical" evidence="7">
    <location>
        <begin position="399"/>
        <end position="421"/>
    </location>
</feature>
<dbReference type="RefSeq" id="WP_103298849.1">
    <property type="nucleotide sequence ID" value="NZ_AP040368.1"/>
</dbReference>
<accession>A0A5F1B1E1</accession>
<dbReference type="AlphaFoldDB" id="A0A380FWQ5"/>
<dbReference type="InterPro" id="IPR036259">
    <property type="entry name" value="MFS_trans_sf"/>
</dbReference>
<keyword evidence="2" id="KW-0813">Transport</keyword>
<dbReference type="NCBIfam" id="TIGR00711">
    <property type="entry name" value="efflux_EmrB"/>
    <property type="match status" value="1"/>
</dbReference>
<dbReference type="Gene3D" id="1.20.1250.20">
    <property type="entry name" value="MFS general substrate transporter like domains"/>
    <property type="match status" value="1"/>
</dbReference>
<comment type="subcellular location">
    <subcellularLocation>
        <location evidence="1">Cell membrane</location>
        <topology evidence="1">Multi-pass membrane protein</topology>
    </subcellularLocation>
</comment>
<dbReference type="InterPro" id="IPR004638">
    <property type="entry name" value="EmrB-like"/>
</dbReference>
<evidence type="ECO:0000256" key="5">
    <source>
        <dbReference type="ARBA" id="ARBA00022989"/>
    </source>
</evidence>
<evidence type="ECO:0000256" key="2">
    <source>
        <dbReference type="ARBA" id="ARBA00022448"/>
    </source>
</evidence>
<dbReference type="CDD" id="cd17503">
    <property type="entry name" value="MFS_LmrB_MDR_like"/>
    <property type="match status" value="1"/>
</dbReference>
<keyword evidence="5 7" id="KW-1133">Transmembrane helix</keyword>
<evidence type="ECO:0000256" key="7">
    <source>
        <dbReference type="SAM" id="Phobius"/>
    </source>
</evidence>
<dbReference type="Pfam" id="PF07690">
    <property type="entry name" value="MFS_1"/>
    <property type="match status" value="1"/>
</dbReference>
<evidence type="ECO:0000313" key="11">
    <source>
        <dbReference type="Proteomes" id="UP000254047"/>
    </source>
</evidence>
<dbReference type="InterPro" id="IPR020846">
    <property type="entry name" value="MFS_dom"/>
</dbReference>
<evidence type="ECO:0000259" key="8">
    <source>
        <dbReference type="PROSITE" id="PS50850"/>
    </source>
</evidence>
<dbReference type="PRINTS" id="PR01036">
    <property type="entry name" value="TCRTETB"/>
</dbReference>
<feature type="domain" description="Major facilitator superfamily (MFS) profile" evidence="8">
    <location>
        <begin position="14"/>
        <end position="472"/>
    </location>
</feature>
<dbReference type="Gene3D" id="1.20.1720.10">
    <property type="entry name" value="Multidrug resistance protein D"/>
    <property type="match status" value="1"/>
</dbReference>
<dbReference type="PROSITE" id="PS50850">
    <property type="entry name" value="MFS"/>
    <property type="match status" value="1"/>
</dbReference>
<keyword evidence="12" id="KW-1185">Reference proteome</keyword>
<evidence type="ECO:0000256" key="6">
    <source>
        <dbReference type="ARBA" id="ARBA00023136"/>
    </source>
</evidence>
<dbReference type="InterPro" id="IPR011701">
    <property type="entry name" value="MFS"/>
</dbReference>
<protein>
    <submittedName>
        <fullName evidence="10">DHA2 family efflux MFS transporter permease subunit</fullName>
    </submittedName>
    <submittedName>
        <fullName evidence="9">Multidrug resistance protein</fullName>
    </submittedName>
</protein>
<dbReference type="PANTHER" id="PTHR42718">
    <property type="entry name" value="MAJOR FACILITATOR SUPERFAMILY MULTIDRUG TRANSPORTER MFSC"/>
    <property type="match status" value="1"/>
</dbReference>
<evidence type="ECO:0000256" key="4">
    <source>
        <dbReference type="ARBA" id="ARBA00022692"/>
    </source>
</evidence>
<feature type="transmembrane region" description="Helical" evidence="7">
    <location>
        <begin position="226"/>
        <end position="246"/>
    </location>
</feature>
<feature type="transmembrane region" description="Helical" evidence="7">
    <location>
        <begin position="12"/>
        <end position="32"/>
    </location>
</feature>
<feature type="transmembrane region" description="Helical" evidence="7">
    <location>
        <begin position="441"/>
        <end position="467"/>
    </location>
</feature>
<dbReference type="OrthoDB" id="9816041at2"/>
<gene>
    <name evidence="9" type="primary">emrB_3</name>
    <name evidence="10" type="ORF">BJR09_01145</name>
    <name evidence="9" type="ORF">NCTC13830_00835</name>
</gene>
<dbReference type="Proteomes" id="UP000254047">
    <property type="component" value="Unassembled WGS sequence"/>
</dbReference>
<organism evidence="9 11">
    <name type="scientific">Staphylococcus petrasii</name>
    <dbReference type="NCBI Taxonomy" id="1276936"/>
    <lineage>
        <taxon>Bacteria</taxon>
        <taxon>Bacillati</taxon>
        <taxon>Bacillota</taxon>
        <taxon>Bacilli</taxon>
        <taxon>Bacillales</taxon>
        <taxon>Staphylococcaceae</taxon>
        <taxon>Staphylococcus</taxon>
    </lineage>
</organism>
<feature type="transmembrane region" description="Helical" evidence="7">
    <location>
        <begin position="266"/>
        <end position="292"/>
    </location>
</feature>
<dbReference type="Proteomes" id="UP000297598">
    <property type="component" value="Unassembled WGS sequence"/>
</dbReference>
<accession>A0A380FWQ5</accession>
<feature type="transmembrane region" description="Helical" evidence="7">
    <location>
        <begin position="357"/>
        <end position="378"/>
    </location>
</feature>
<evidence type="ECO:0000313" key="9">
    <source>
        <dbReference type="EMBL" id="SUM43309.1"/>
    </source>
</evidence>
<evidence type="ECO:0000313" key="10">
    <source>
        <dbReference type="EMBL" id="TGE19011.1"/>
    </source>
</evidence>
<proteinExistence type="predicted"/>
<feature type="transmembrane region" description="Helical" evidence="7">
    <location>
        <begin position="203"/>
        <end position="220"/>
    </location>
</feature>
<feature type="transmembrane region" description="Helical" evidence="7">
    <location>
        <begin position="332"/>
        <end position="351"/>
    </location>
</feature>
<evidence type="ECO:0000256" key="3">
    <source>
        <dbReference type="ARBA" id="ARBA00022475"/>
    </source>
</evidence>
<keyword evidence="4 7" id="KW-0812">Transmembrane</keyword>
<dbReference type="GeneID" id="48901613"/>
<dbReference type="SUPFAM" id="SSF103473">
    <property type="entry name" value="MFS general substrate transporter"/>
    <property type="match status" value="1"/>
</dbReference>
<dbReference type="EMBL" id="UHDO01000001">
    <property type="protein sequence ID" value="SUM43309.1"/>
    <property type="molecule type" value="Genomic_DNA"/>
</dbReference>
<feature type="transmembrane region" description="Helical" evidence="7">
    <location>
        <begin position="298"/>
        <end position="320"/>
    </location>
</feature>
<keyword evidence="3" id="KW-1003">Cell membrane</keyword>
<feature type="transmembrane region" description="Helical" evidence="7">
    <location>
        <begin position="79"/>
        <end position="98"/>
    </location>
</feature>
<sequence length="483" mass="52756">MANIEISKHKRNLIVAVMLLSAFIAILNQTLLNTALPHIMRELHTSENTAQWLVTGFMLVNGTMIPLTAYLMDRVKTKPLYLVSMGTFLVGSIIAAIAPNFGTLMVARVIQAMGAGIIMPLMQFTLFTLFSKEKRGFAMGLAGLVIQFAPAIGPTFSGLIIDHTSWRVPFIVVVGISLVGYIFGAISLSSYNETKQTELDKRSVVYSTLGFGLMLYAFSSAGNIGFTNPIVIISFIVGIIIVGIFIRRQLTISNPLLNLWVFRSKIFTFSTITSMIVMMSMVGPALLIPLFVQDGLGLSAFMSGMVIMPGALLNGLMSIYTGKIYDKYGPRILILTGFTILTITTIFLAFLKYDTSYTLLVIVYAIRMFAVSLLMMPINTAGINALENKDISHGTAIMNFGRVMAGSLGTALMVTFMSMGAKLLSPDSTQHVSKEILQRQSVAAGVDLSFAIVSVLVIIGFVFALFIKEDRHPSQKNKNTRDL</sequence>